<dbReference type="KEGG" id="nde:NIDE3003"/>
<dbReference type="Pfam" id="PF13578">
    <property type="entry name" value="Methyltransf_24"/>
    <property type="match status" value="1"/>
</dbReference>
<evidence type="ECO:0000313" key="4">
    <source>
        <dbReference type="Proteomes" id="UP000001660"/>
    </source>
</evidence>
<dbReference type="InterPro" id="IPR029063">
    <property type="entry name" value="SAM-dependent_MTases_sf"/>
</dbReference>
<dbReference type="GO" id="GO:0032259">
    <property type="term" value="P:methylation"/>
    <property type="evidence" value="ECO:0007669"/>
    <property type="project" value="UniProtKB-KW"/>
</dbReference>
<dbReference type="Gene3D" id="3.40.50.150">
    <property type="entry name" value="Vaccinia Virus protein VP39"/>
    <property type="match status" value="1"/>
</dbReference>
<accession>D8PHG2</accession>
<proteinExistence type="predicted"/>
<keyword evidence="2" id="KW-0808">Transferase</keyword>
<dbReference type="SUPFAM" id="SSF53335">
    <property type="entry name" value="S-adenosyl-L-methionine-dependent methyltransferases"/>
    <property type="match status" value="1"/>
</dbReference>
<dbReference type="GO" id="GO:0008168">
    <property type="term" value="F:methyltransferase activity"/>
    <property type="evidence" value="ECO:0007669"/>
    <property type="project" value="UniProtKB-KW"/>
</dbReference>
<dbReference type="PANTHER" id="PTHR40048">
    <property type="entry name" value="RHAMNOSYL O-METHYLTRANSFERASE"/>
    <property type="match status" value="1"/>
</dbReference>
<dbReference type="STRING" id="330214.NIDE3003"/>
<evidence type="ECO:0000256" key="1">
    <source>
        <dbReference type="ARBA" id="ARBA00022603"/>
    </source>
</evidence>
<evidence type="ECO:0000256" key="2">
    <source>
        <dbReference type="ARBA" id="ARBA00022679"/>
    </source>
</evidence>
<organism evidence="3 4">
    <name type="scientific">Nitrospira defluvii</name>
    <dbReference type="NCBI Taxonomy" id="330214"/>
    <lineage>
        <taxon>Bacteria</taxon>
        <taxon>Pseudomonadati</taxon>
        <taxon>Nitrospirota</taxon>
        <taxon>Nitrospiria</taxon>
        <taxon>Nitrospirales</taxon>
        <taxon>Nitrospiraceae</taxon>
        <taxon>Nitrospira</taxon>
    </lineage>
</organism>
<evidence type="ECO:0008006" key="5">
    <source>
        <dbReference type="Google" id="ProtNLM"/>
    </source>
</evidence>
<keyword evidence="4" id="KW-1185">Reference proteome</keyword>
<dbReference type="HOGENOM" id="CLU_1068284_0_0_0"/>
<dbReference type="GO" id="GO:0005886">
    <property type="term" value="C:plasma membrane"/>
    <property type="evidence" value="ECO:0007669"/>
    <property type="project" value="TreeGrafter"/>
</dbReference>
<evidence type="ECO:0000313" key="3">
    <source>
        <dbReference type="EMBL" id="CBK42699.1"/>
    </source>
</evidence>
<reference evidence="3 4" key="1">
    <citation type="journal article" date="2010" name="Proc. Natl. Acad. Sci. U.S.A.">
        <title>A Nitrospira metagenome illuminates the physiology and evolution of globally important nitrite-oxidizing bacteria.</title>
        <authorList>
            <person name="Lucker S."/>
            <person name="Wagner M."/>
            <person name="Maixner F."/>
            <person name="Pelletier E."/>
            <person name="Koch H."/>
            <person name="Vacherie B."/>
            <person name="Rattei T."/>
            <person name="Sinninghe Damste J."/>
            <person name="Spieck E."/>
            <person name="Le Paslier D."/>
            <person name="Daims H."/>
        </authorList>
    </citation>
    <scope>NUCLEOTIDE SEQUENCE [LARGE SCALE GENOMIC DNA]</scope>
</reference>
<protein>
    <recommendedName>
        <fullName evidence="5">Class I SAM-dependent methyltransferase</fullName>
    </recommendedName>
</protein>
<gene>
    <name evidence="3" type="ORF">NIDE3003</name>
</gene>
<sequence length="260" mass="28850">MKNAIASRIGEGLATLLPEFLCTAFAKQLAERNPQLLLEALGPKLNRTPSLDTMPFDLSPSAPLQFEDLSGLFASTSLDHGVIAMTVRQTAYLFGLVRRLKPRKVIEIGRYKGGSTLTIAAAMNGQGEFWSIDLGEKEARLHQRGTKRTFDDEIRDICKRFGLSVTLLVGDSRTIEVETGEVDLVFIDGDHSYEGVKNDFERFGRRVKVGGAVLFDDACDEAVFHTHSESVGKLLDEIVAQQSFRLVKSVNRLAHIERVR</sequence>
<dbReference type="AlphaFoldDB" id="D8PHG2"/>
<dbReference type="PANTHER" id="PTHR40048:SF1">
    <property type="entry name" value="RHAMNOSYL O-METHYLTRANSFERASE"/>
    <property type="match status" value="1"/>
</dbReference>
<name>D8PHG2_9BACT</name>
<dbReference type="OrthoDB" id="240750at2"/>
<dbReference type="Proteomes" id="UP000001660">
    <property type="component" value="Chromosome"/>
</dbReference>
<keyword evidence="1" id="KW-0489">Methyltransferase</keyword>
<dbReference type="eggNOG" id="COG4122">
    <property type="taxonomic scope" value="Bacteria"/>
</dbReference>
<dbReference type="EMBL" id="FP929003">
    <property type="protein sequence ID" value="CBK42699.1"/>
    <property type="molecule type" value="Genomic_DNA"/>
</dbReference>